<dbReference type="InterPro" id="IPR014284">
    <property type="entry name" value="RNA_pol_sigma-70_dom"/>
</dbReference>
<dbReference type="KEGG" id="pbs:Plabr_2802"/>
<dbReference type="STRING" id="756272.Plabr_2802"/>
<dbReference type="NCBIfam" id="TIGR02937">
    <property type="entry name" value="sigma70-ECF"/>
    <property type="match status" value="1"/>
</dbReference>
<accession>F0STD9</accession>
<dbReference type="GO" id="GO:0016987">
    <property type="term" value="F:sigma factor activity"/>
    <property type="evidence" value="ECO:0007669"/>
    <property type="project" value="UniProtKB-KW"/>
</dbReference>
<dbReference type="PANTHER" id="PTHR43133:SF8">
    <property type="entry name" value="RNA POLYMERASE SIGMA FACTOR HI_1459-RELATED"/>
    <property type="match status" value="1"/>
</dbReference>
<evidence type="ECO:0000256" key="1">
    <source>
        <dbReference type="ARBA" id="ARBA00010641"/>
    </source>
</evidence>
<dbReference type="InterPro" id="IPR039425">
    <property type="entry name" value="RNA_pol_sigma-70-like"/>
</dbReference>
<dbReference type="AlphaFoldDB" id="F0STD9"/>
<dbReference type="Gene3D" id="1.10.1740.10">
    <property type="match status" value="1"/>
</dbReference>
<dbReference type="Proteomes" id="UP000006860">
    <property type="component" value="Chromosome"/>
</dbReference>
<evidence type="ECO:0000256" key="2">
    <source>
        <dbReference type="ARBA" id="ARBA00023015"/>
    </source>
</evidence>
<evidence type="ECO:0000259" key="6">
    <source>
        <dbReference type="Pfam" id="PF04542"/>
    </source>
</evidence>
<dbReference type="Gene3D" id="1.10.10.10">
    <property type="entry name" value="Winged helix-like DNA-binding domain superfamily/Winged helix DNA-binding domain"/>
    <property type="match status" value="1"/>
</dbReference>
<keyword evidence="9" id="KW-1185">Reference proteome</keyword>
<dbReference type="eggNOG" id="COG1595">
    <property type="taxonomic scope" value="Bacteria"/>
</dbReference>
<protein>
    <submittedName>
        <fullName evidence="8">RNA polymerase, sigma-24 subunit, ECF subfamily</fullName>
    </submittedName>
</protein>
<sequence>MRAGLIQPVGCSCLLSIRHRLVSCHTKLLRKASLVAQPDLAEFERDLIRSAIALADQGVSALEPIYDLTAGRLLRYASFLTRTQTEAEDVMQLCFLRLARSPEKLAKAQRPWAYLLQVMRNEAYTLLYRRKSLEQISTVAYLPDRHLTAEDEWERKQSVHRALAQLPPIQAEVITLKIWEGLTLREIATVTDTTVHTVASRYRYGMQKLEKLLQAYDERPDCKRPNCERVWHVVNEVES</sequence>
<feature type="domain" description="RNA polymerase sigma factor 70 region 4 type 2" evidence="7">
    <location>
        <begin position="157"/>
        <end position="209"/>
    </location>
</feature>
<dbReference type="PANTHER" id="PTHR43133">
    <property type="entry name" value="RNA POLYMERASE ECF-TYPE SIGMA FACTO"/>
    <property type="match status" value="1"/>
</dbReference>
<comment type="similarity">
    <text evidence="1">Belongs to the sigma-70 factor family. ECF subfamily.</text>
</comment>
<dbReference type="OrthoDB" id="289887at2"/>
<evidence type="ECO:0000256" key="4">
    <source>
        <dbReference type="ARBA" id="ARBA00023125"/>
    </source>
</evidence>
<evidence type="ECO:0000313" key="9">
    <source>
        <dbReference type="Proteomes" id="UP000006860"/>
    </source>
</evidence>
<dbReference type="GO" id="GO:0006352">
    <property type="term" value="P:DNA-templated transcription initiation"/>
    <property type="evidence" value="ECO:0007669"/>
    <property type="project" value="InterPro"/>
</dbReference>
<dbReference type="Pfam" id="PF04542">
    <property type="entry name" value="Sigma70_r2"/>
    <property type="match status" value="1"/>
</dbReference>
<dbReference type="SUPFAM" id="SSF88946">
    <property type="entry name" value="Sigma2 domain of RNA polymerase sigma factors"/>
    <property type="match status" value="1"/>
</dbReference>
<gene>
    <name evidence="8" type="ordered locus">Plabr_2802</name>
</gene>
<keyword evidence="3" id="KW-0731">Sigma factor</keyword>
<dbReference type="EMBL" id="CP002546">
    <property type="protein sequence ID" value="ADY60401.1"/>
    <property type="molecule type" value="Genomic_DNA"/>
</dbReference>
<dbReference type="InterPro" id="IPR036388">
    <property type="entry name" value="WH-like_DNA-bd_sf"/>
</dbReference>
<name>F0STD9_RUBBR</name>
<evidence type="ECO:0000313" key="8">
    <source>
        <dbReference type="EMBL" id="ADY60401.1"/>
    </source>
</evidence>
<proteinExistence type="inferred from homology"/>
<dbReference type="InterPro" id="IPR013324">
    <property type="entry name" value="RNA_pol_sigma_r3/r4-like"/>
</dbReference>
<dbReference type="HOGENOM" id="CLU_1160386_0_0_0"/>
<reference evidence="9" key="1">
    <citation type="submission" date="2011-02" db="EMBL/GenBank/DDBJ databases">
        <title>The complete genome of Planctomyces brasiliensis DSM 5305.</title>
        <authorList>
            <person name="Lucas S."/>
            <person name="Copeland A."/>
            <person name="Lapidus A."/>
            <person name="Bruce D."/>
            <person name="Goodwin L."/>
            <person name="Pitluck S."/>
            <person name="Kyrpides N."/>
            <person name="Mavromatis K."/>
            <person name="Pagani I."/>
            <person name="Ivanova N."/>
            <person name="Ovchinnikova G."/>
            <person name="Lu M."/>
            <person name="Detter J.C."/>
            <person name="Han C."/>
            <person name="Land M."/>
            <person name="Hauser L."/>
            <person name="Markowitz V."/>
            <person name="Cheng J.-F."/>
            <person name="Hugenholtz P."/>
            <person name="Woyke T."/>
            <person name="Wu D."/>
            <person name="Tindall B."/>
            <person name="Pomrenke H.G."/>
            <person name="Brambilla E."/>
            <person name="Klenk H.-P."/>
            <person name="Eisen J.A."/>
        </authorList>
    </citation>
    <scope>NUCLEOTIDE SEQUENCE [LARGE SCALE GENOMIC DNA]</scope>
    <source>
        <strain evidence="9">ATCC 49424 / DSM 5305 / JCM 21570 / NBRC 103401 / IFAM 1448</strain>
    </source>
</reference>
<evidence type="ECO:0000256" key="5">
    <source>
        <dbReference type="ARBA" id="ARBA00023163"/>
    </source>
</evidence>
<dbReference type="InterPro" id="IPR013325">
    <property type="entry name" value="RNA_pol_sigma_r2"/>
</dbReference>
<dbReference type="InterPro" id="IPR013249">
    <property type="entry name" value="RNA_pol_sigma70_r4_t2"/>
</dbReference>
<organism evidence="8 9">
    <name type="scientific">Rubinisphaera brasiliensis (strain ATCC 49424 / DSM 5305 / JCM 21570 / IAM 15109 / NBRC 103401 / IFAM 1448)</name>
    <name type="common">Planctomyces brasiliensis</name>
    <dbReference type="NCBI Taxonomy" id="756272"/>
    <lineage>
        <taxon>Bacteria</taxon>
        <taxon>Pseudomonadati</taxon>
        <taxon>Planctomycetota</taxon>
        <taxon>Planctomycetia</taxon>
        <taxon>Planctomycetales</taxon>
        <taxon>Planctomycetaceae</taxon>
        <taxon>Rubinisphaera</taxon>
    </lineage>
</organism>
<dbReference type="Pfam" id="PF08281">
    <property type="entry name" value="Sigma70_r4_2"/>
    <property type="match status" value="1"/>
</dbReference>
<keyword evidence="2" id="KW-0805">Transcription regulation</keyword>
<dbReference type="SUPFAM" id="SSF88659">
    <property type="entry name" value="Sigma3 and sigma4 domains of RNA polymerase sigma factors"/>
    <property type="match status" value="1"/>
</dbReference>
<keyword evidence="4" id="KW-0238">DNA-binding</keyword>
<dbReference type="InterPro" id="IPR007627">
    <property type="entry name" value="RNA_pol_sigma70_r2"/>
</dbReference>
<evidence type="ECO:0000259" key="7">
    <source>
        <dbReference type="Pfam" id="PF08281"/>
    </source>
</evidence>
<dbReference type="GO" id="GO:0003677">
    <property type="term" value="F:DNA binding"/>
    <property type="evidence" value="ECO:0007669"/>
    <property type="project" value="UniProtKB-KW"/>
</dbReference>
<evidence type="ECO:0000256" key="3">
    <source>
        <dbReference type="ARBA" id="ARBA00023082"/>
    </source>
</evidence>
<keyword evidence="5" id="KW-0804">Transcription</keyword>
<feature type="domain" description="RNA polymerase sigma-70 region 2" evidence="6">
    <location>
        <begin position="69"/>
        <end position="131"/>
    </location>
</feature>